<dbReference type="Gene3D" id="3.40.50.2300">
    <property type="match status" value="2"/>
</dbReference>
<gene>
    <name evidence="3" type="ORF">E6H00_11595</name>
</gene>
<sequence>MKRRVIAMIMCAVFVLLVLGGGVPRFPAQSAEKWKVAFLQVGPVGDAGWTYQSDLARRELEKRLDWVETMQVENVGPSDSRRVIEDFIKQGAKVIMVQDPTIMDMVLDIASEHRDRYFLVANAFKYAPNVGGFYGHMEQAYYLCGLVAGKMAKSHVVGFVGSFPVPTIIQAINGFALGVKAANPNAKVRLVWTQNWYSPPQEKQAAQSLLNVGADVLAQYVDSPTTIQTAAAAGKWAIGSDSDTSRFAPDAYLTGQIWYWTDLYERLLKSLRDGTWKPVTVWGNLADGTVRLGPLNKAIPASVRQQVADAKAAIVSGRLKIFTGPLSDNTGKQQVPAGKSLGEQETHGMNWLVSNVVGSLPK</sequence>
<name>A0A537JZ30_9BACT</name>
<evidence type="ECO:0000256" key="1">
    <source>
        <dbReference type="ARBA" id="ARBA00022729"/>
    </source>
</evidence>
<evidence type="ECO:0000313" key="3">
    <source>
        <dbReference type="EMBL" id="TMI88788.1"/>
    </source>
</evidence>
<evidence type="ECO:0000259" key="2">
    <source>
        <dbReference type="Pfam" id="PF02608"/>
    </source>
</evidence>
<keyword evidence="1" id="KW-0732">Signal</keyword>
<reference evidence="3 4" key="1">
    <citation type="journal article" date="2019" name="Nat. Microbiol.">
        <title>Mediterranean grassland soil C-N compound turnover is dependent on rainfall and depth, and is mediated by genomically divergent microorganisms.</title>
        <authorList>
            <person name="Diamond S."/>
            <person name="Andeer P.F."/>
            <person name="Li Z."/>
            <person name="Crits-Christoph A."/>
            <person name="Burstein D."/>
            <person name="Anantharaman K."/>
            <person name="Lane K.R."/>
            <person name="Thomas B.C."/>
            <person name="Pan C."/>
            <person name="Northen T.R."/>
            <person name="Banfield J.F."/>
        </authorList>
    </citation>
    <scope>NUCLEOTIDE SEQUENCE [LARGE SCALE GENOMIC DNA]</scope>
    <source>
        <strain evidence="3">NP_3</strain>
    </source>
</reference>
<evidence type="ECO:0000313" key="4">
    <source>
        <dbReference type="Proteomes" id="UP000318509"/>
    </source>
</evidence>
<organism evidence="3 4">
    <name type="scientific">Candidatus Segetimicrobium genomatis</name>
    <dbReference type="NCBI Taxonomy" id="2569760"/>
    <lineage>
        <taxon>Bacteria</taxon>
        <taxon>Bacillati</taxon>
        <taxon>Candidatus Sysuimicrobiota</taxon>
        <taxon>Candidatus Sysuimicrobiia</taxon>
        <taxon>Candidatus Sysuimicrobiales</taxon>
        <taxon>Candidatus Segetimicrobiaceae</taxon>
        <taxon>Candidatus Segetimicrobium</taxon>
    </lineage>
</organism>
<feature type="domain" description="ABC transporter substrate-binding protein PnrA-like" evidence="2">
    <location>
        <begin position="35"/>
        <end position="320"/>
    </location>
</feature>
<accession>A0A537JZ30</accession>
<protein>
    <submittedName>
        <fullName evidence="3">BMP family ABC transporter substrate-binding protein</fullName>
    </submittedName>
</protein>
<dbReference type="InterPro" id="IPR028082">
    <property type="entry name" value="Peripla_BP_I"/>
</dbReference>
<dbReference type="InterPro" id="IPR052910">
    <property type="entry name" value="ABC-Purine-Binding"/>
</dbReference>
<dbReference type="SUPFAM" id="SSF53822">
    <property type="entry name" value="Periplasmic binding protein-like I"/>
    <property type="match status" value="1"/>
</dbReference>
<dbReference type="EMBL" id="VBAK01000135">
    <property type="protein sequence ID" value="TMI88788.1"/>
    <property type="molecule type" value="Genomic_DNA"/>
</dbReference>
<comment type="caution">
    <text evidence="3">The sequence shown here is derived from an EMBL/GenBank/DDBJ whole genome shotgun (WGS) entry which is preliminary data.</text>
</comment>
<proteinExistence type="predicted"/>
<dbReference type="CDD" id="cd19963">
    <property type="entry name" value="PBP1_BMP-like"/>
    <property type="match status" value="1"/>
</dbReference>
<dbReference type="Pfam" id="PF02608">
    <property type="entry name" value="Bmp"/>
    <property type="match status" value="1"/>
</dbReference>
<dbReference type="PANTHER" id="PTHR43208">
    <property type="entry name" value="ABC TRANSPORTER SUBSTRATE-BINDING PROTEIN"/>
    <property type="match status" value="1"/>
</dbReference>
<dbReference type="AlphaFoldDB" id="A0A537JZ30"/>
<dbReference type="PANTHER" id="PTHR43208:SF1">
    <property type="entry name" value="ABC TRANSPORTER SUBSTRATE-BINDING PROTEIN"/>
    <property type="match status" value="1"/>
</dbReference>
<dbReference type="Proteomes" id="UP000318509">
    <property type="component" value="Unassembled WGS sequence"/>
</dbReference>
<dbReference type="InterPro" id="IPR003760">
    <property type="entry name" value="PnrA-like"/>
</dbReference>
<dbReference type="GO" id="GO:0005886">
    <property type="term" value="C:plasma membrane"/>
    <property type="evidence" value="ECO:0007669"/>
    <property type="project" value="InterPro"/>
</dbReference>